<dbReference type="SUPFAM" id="SSF53756">
    <property type="entry name" value="UDP-Glycosyltransferase/glycogen phosphorylase"/>
    <property type="match status" value="1"/>
</dbReference>
<dbReference type="EMBL" id="MHQO01000052">
    <property type="protein sequence ID" value="OHA05404.1"/>
    <property type="molecule type" value="Genomic_DNA"/>
</dbReference>
<dbReference type="GO" id="GO:0016757">
    <property type="term" value="F:glycosyltransferase activity"/>
    <property type="evidence" value="ECO:0007669"/>
    <property type="project" value="InterPro"/>
</dbReference>
<proteinExistence type="predicted"/>
<dbReference type="Pfam" id="PF00534">
    <property type="entry name" value="Glycos_transf_1"/>
    <property type="match status" value="1"/>
</dbReference>
<dbReference type="AlphaFoldDB" id="A0A1G2L1L3"/>
<dbReference type="InterPro" id="IPR050194">
    <property type="entry name" value="Glycosyltransferase_grp1"/>
</dbReference>
<evidence type="ECO:0000313" key="3">
    <source>
        <dbReference type="Proteomes" id="UP000177982"/>
    </source>
</evidence>
<accession>A0A1G2L1L3</accession>
<dbReference type="PANTHER" id="PTHR45947">
    <property type="entry name" value="SULFOQUINOVOSYL TRANSFERASE SQD2"/>
    <property type="match status" value="1"/>
</dbReference>
<protein>
    <recommendedName>
        <fullName evidence="1">Glycosyl transferase family 1 domain-containing protein</fullName>
    </recommendedName>
</protein>
<evidence type="ECO:0000313" key="2">
    <source>
        <dbReference type="EMBL" id="OHA05404.1"/>
    </source>
</evidence>
<feature type="domain" description="Glycosyl transferase family 1" evidence="1">
    <location>
        <begin position="195"/>
        <end position="335"/>
    </location>
</feature>
<comment type="caution">
    <text evidence="2">The sequence shown here is derived from an EMBL/GenBank/DDBJ whole genome shotgun (WGS) entry which is preliminary data.</text>
</comment>
<sequence length="362" mass="41566">MRIALVYDYLIQYGGGERLLETISEMFPESPIYTVLYDKEKTFRRFEHKNIIPSFLQNFYRPGINHYYYFPLMPFAIRRWDFSNYHLVISLSASFAKGIRTPPHVFHLSYLFTPTRFLLTDPAGHLAESKLPSPLRAPARILQNILSRWDMRAGAKPDKIITFSRHIRDLIQKHYGRQSEILPPPVDVSGYSISRQKGNYYAMVGRLLPYKRFDLAIRAFNDLGLPLKIVGIGRDTDRLKNVAGPNIEFLGWQSDVSLRNIYADAKALIFPQTEDFGLVAVESLASGTPVIAHRSGGALDIVEGGKTGIFFDEQTPESLKNAITKFEEMQFDPEFLHAFARRFDVEIFKKKFKNIISECIKT</sequence>
<gene>
    <name evidence="2" type="ORF">A2934_00055</name>
</gene>
<organism evidence="2 3">
    <name type="scientific">Candidatus Sungbacteria bacterium RIFCSPLOWO2_01_FULL_47_10</name>
    <dbReference type="NCBI Taxonomy" id="1802276"/>
    <lineage>
        <taxon>Bacteria</taxon>
        <taxon>Candidatus Sungiibacteriota</taxon>
    </lineage>
</organism>
<dbReference type="Gene3D" id="3.40.50.2000">
    <property type="entry name" value="Glycogen Phosphorylase B"/>
    <property type="match status" value="1"/>
</dbReference>
<dbReference type="Proteomes" id="UP000177982">
    <property type="component" value="Unassembled WGS sequence"/>
</dbReference>
<dbReference type="InterPro" id="IPR001296">
    <property type="entry name" value="Glyco_trans_1"/>
</dbReference>
<reference evidence="2 3" key="1">
    <citation type="journal article" date="2016" name="Nat. Commun.">
        <title>Thousands of microbial genomes shed light on interconnected biogeochemical processes in an aquifer system.</title>
        <authorList>
            <person name="Anantharaman K."/>
            <person name="Brown C.T."/>
            <person name="Hug L.A."/>
            <person name="Sharon I."/>
            <person name="Castelle C.J."/>
            <person name="Probst A.J."/>
            <person name="Thomas B.C."/>
            <person name="Singh A."/>
            <person name="Wilkins M.J."/>
            <person name="Karaoz U."/>
            <person name="Brodie E.L."/>
            <person name="Williams K.H."/>
            <person name="Hubbard S.S."/>
            <person name="Banfield J.F."/>
        </authorList>
    </citation>
    <scope>NUCLEOTIDE SEQUENCE [LARGE SCALE GENOMIC DNA]</scope>
</reference>
<evidence type="ECO:0000259" key="1">
    <source>
        <dbReference type="Pfam" id="PF00534"/>
    </source>
</evidence>
<name>A0A1G2L1L3_9BACT</name>
<dbReference type="PANTHER" id="PTHR45947:SF3">
    <property type="entry name" value="SULFOQUINOVOSYL TRANSFERASE SQD2"/>
    <property type="match status" value="1"/>
</dbReference>